<dbReference type="Proteomes" id="UP000242188">
    <property type="component" value="Unassembled WGS sequence"/>
</dbReference>
<proteinExistence type="predicted"/>
<reference evidence="2 3" key="1">
    <citation type="journal article" date="2017" name="Nat. Ecol. Evol.">
        <title>Scallop genome provides insights into evolution of bilaterian karyotype and development.</title>
        <authorList>
            <person name="Wang S."/>
            <person name="Zhang J."/>
            <person name="Jiao W."/>
            <person name="Li J."/>
            <person name="Xun X."/>
            <person name="Sun Y."/>
            <person name="Guo X."/>
            <person name="Huan P."/>
            <person name="Dong B."/>
            <person name="Zhang L."/>
            <person name="Hu X."/>
            <person name="Sun X."/>
            <person name="Wang J."/>
            <person name="Zhao C."/>
            <person name="Wang Y."/>
            <person name="Wang D."/>
            <person name="Huang X."/>
            <person name="Wang R."/>
            <person name="Lv J."/>
            <person name="Li Y."/>
            <person name="Zhang Z."/>
            <person name="Liu B."/>
            <person name="Lu W."/>
            <person name="Hui Y."/>
            <person name="Liang J."/>
            <person name="Zhou Z."/>
            <person name="Hou R."/>
            <person name="Li X."/>
            <person name="Liu Y."/>
            <person name="Li H."/>
            <person name="Ning X."/>
            <person name="Lin Y."/>
            <person name="Zhao L."/>
            <person name="Xing Q."/>
            <person name="Dou J."/>
            <person name="Li Y."/>
            <person name="Mao J."/>
            <person name="Guo H."/>
            <person name="Dou H."/>
            <person name="Li T."/>
            <person name="Mu C."/>
            <person name="Jiang W."/>
            <person name="Fu Q."/>
            <person name="Fu X."/>
            <person name="Miao Y."/>
            <person name="Liu J."/>
            <person name="Yu Q."/>
            <person name="Li R."/>
            <person name="Liao H."/>
            <person name="Li X."/>
            <person name="Kong Y."/>
            <person name="Jiang Z."/>
            <person name="Chourrout D."/>
            <person name="Li R."/>
            <person name="Bao Z."/>
        </authorList>
    </citation>
    <scope>NUCLEOTIDE SEQUENCE [LARGE SCALE GENOMIC DNA]</scope>
    <source>
        <strain evidence="2 3">PY_sf001</strain>
    </source>
</reference>
<keyword evidence="3" id="KW-1185">Reference proteome</keyword>
<dbReference type="AlphaFoldDB" id="A0A210QGK1"/>
<evidence type="ECO:0000313" key="2">
    <source>
        <dbReference type="EMBL" id="OWF47846.1"/>
    </source>
</evidence>
<comment type="caution">
    <text evidence="2">The sequence shown here is derived from an EMBL/GenBank/DDBJ whole genome shotgun (WGS) entry which is preliminary data.</text>
</comment>
<evidence type="ECO:0000256" key="1">
    <source>
        <dbReference type="SAM" id="MobiDB-lite"/>
    </source>
</evidence>
<accession>A0A210QGK1</accession>
<dbReference type="EMBL" id="NEDP02003762">
    <property type="protein sequence ID" value="OWF47846.1"/>
    <property type="molecule type" value="Genomic_DNA"/>
</dbReference>
<evidence type="ECO:0000313" key="3">
    <source>
        <dbReference type="Proteomes" id="UP000242188"/>
    </source>
</evidence>
<feature type="region of interest" description="Disordered" evidence="1">
    <location>
        <begin position="1"/>
        <end position="20"/>
    </location>
</feature>
<name>A0A210QGK1_MIZYE</name>
<gene>
    <name evidence="2" type="ORF">KP79_PYT26146</name>
</gene>
<organism evidence="2 3">
    <name type="scientific">Mizuhopecten yessoensis</name>
    <name type="common">Japanese scallop</name>
    <name type="synonym">Patinopecten yessoensis</name>
    <dbReference type="NCBI Taxonomy" id="6573"/>
    <lineage>
        <taxon>Eukaryota</taxon>
        <taxon>Metazoa</taxon>
        <taxon>Spiralia</taxon>
        <taxon>Lophotrochozoa</taxon>
        <taxon>Mollusca</taxon>
        <taxon>Bivalvia</taxon>
        <taxon>Autobranchia</taxon>
        <taxon>Pteriomorphia</taxon>
        <taxon>Pectinida</taxon>
        <taxon>Pectinoidea</taxon>
        <taxon>Pectinidae</taxon>
        <taxon>Mizuhopecten</taxon>
    </lineage>
</organism>
<protein>
    <submittedName>
        <fullName evidence="2">Uncharacterized protein</fullName>
    </submittedName>
</protein>
<sequence>MQFGTAKCNSISTSSKHTKTKSTYKLHNHILQQVDSNRYLGLTLQSHLKQDTHINNITSYTNKSPQDSYSSQHMNEHTHKVIVRPKLEYCFSIWDPHNTH</sequence>